<dbReference type="PANTHER" id="PTHR31896:SF64">
    <property type="entry name" value="TRICHOTHECENE 3-O-ACETYLTRANSFERASE"/>
    <property type="match status" value="1"/>
</dbReference>
<dbReference type="AlphaFoldDB" id="D8TDJ2"/>
<dbReference type="InterPro" id="IPR051283">
    <property type="entry name" value="Sec_Metabolite_Acyltrans"/>
</dbReference>
<dbReference type="Proteomes" id="UP000001514">
    <property type="component" value="Unassembled WGS sequence"/>
</dbReference>
<dbReference type="GO" id="GO:0016740">
    <property type="term" value="F:transferase activity"/>
    <property type="evidence" value="ECO:0007669"/>
    <property type="project" value="UniProtKB-KW"/>
</dbReference>
<keyword evidence="1" id="KW-0808">Transferase</keyword>
<evidence type="ECO:0000313" key="2">
    <source>
        <dbReference type="EMBL" id="EFJ05250.1"/>
    </source>
</evidence>
<dbReference type="EMBL" id="GL377731">
    <property type="protein sequence ID" value="EFJ05250.1"/>
    <property type="molecule type" value="Genomic_DNA"/>
</dbReference>
<dbReference type="SUPFAM" id="SSF52777">
    <property type="entry name" value="CoA-dependent acyltransferases"/>
    <property type="match status" value="1"/>
</dbReference>
<dbReference type="InParanoid" id="D8TDJ2"/>
<dbReference type="STRING" id="88036.D8TDJ2"/>
<reference evidence="2 3" key="1">
    <citation type="journal article" date="2011" name="Science">
        <title>The Selaginella genome identifies genetic changes associated with the evolution of vascular plants.</title>
        <authorList>
            <person name="Banks J.A."/>
            <person name="Nishiyama T."/>
            <person name="Hasebe M."/>
            <person name="Bowman J.L."/>
            <person name="Gribskov M."/>
            <person name="dePamphilis C."/>
            <person name="Albert V.A."/>
            <person name="Aono N."/>
            <person name="Aoyama T."/>
            <person name="Ambrose B.A."/>
            <person name="Ashton N.W."/>
            <person name="Axtell M.J."/>
            <person name="Barker E."/>
            <person name="Barker M.S."/>
            <person name="Bennetzen J.L."/>
            <person name="Bonawitz N.D."/>
            <person name="Chapple C."/>
            <person name="Cheng C."/>
            <person name="Correa L.G."/>
            <person name="Dacre M."/>
            <person name="DeBarry J."/>
            <person name="Dreyer I."/>
            <person name="Elias M."/>
            <person name="Engstrom E.M."/>
            <person name="Estelle M."/>
            <person name="Feng L."/>
            <person name="Finet C."/>
            <person name="Floyd S.K."/>
            <person name="Frommer W.B."/>
            <person name="Fujita T."/>
            <person name="Gramzow L."/>
            <person name="Gutensohn M."/>
            <person name="Harholt J."/>
            <person name="Hattori M."/>
            <person name="Heyl A."/>
            <person name="Hirai T."/>
            <person name="Hiwatashi Y."/>
            <person name="Ishikawa M."/>
            <person name="Iwata M."/>
            <person name="Karol K.G."/>
            <person name="Koehler B."/>
            <person name="Kolukisaoglu U."/>
            <person name="Kubo M."/>
            <person name="Kurata T."/>
            <person name="Lalonde S."/>
            <person name="Li K."/>
            <person name="Li Y."/>
            <person name="Litt A."/>
            <person name="Lyons E."/>
            <person name="Manning G."/>
            <person name="Maruyama T."/>
            <person name="Michael T.P."/>
            <person name="Mikami K."/>
            <person name="Miyazaki S."/>
            <person name="Morinaga S."/>
            <person name="Murata T."/>
            <person name="Mueller-Roeber B."/>
            <person name="Nelson D.R."/>
            <person name="Obara M."/>
            <person name="Oguri Y."/>
            <person name="Olmstead R.G."/>
            <person name="Onodera N."/>
            <person name="Petersen B.L."/>
            <person name="Pils B."/>
            <person name="Prigge M."/>
            <person name="Rensing S.A."/>
            <person name="Riano-Pachon D.M."/>
            <person name="Roberts A.W."/>
            <person name="Sato Y."/>
            <person name="Scheller H.V."/>
            <person name="Schulz B."/>
            <person name="Schulz C."/>
            <person name="Shakirov E.V."/>
            <person name="Shibagaki N."/>
            <person name="Shinohara N."/>
            <person name="Shippen D.E."/>
            <person name="Soerensen I."/>
            <person name="Sotooka R."/>
            <person name="Sugimoto N."/>
            <person name="Sugita M."/>
            <person name="Sumikawa N."/>
            <person name="Tanurdzic M."/>
            <person name="Theissen G."/>
            <person name="Ulvskov P."/>
            <person name="Wakazuki S."/>
            <person name="Weng J.K."/>
            <person name="Willats W.W."/>
            <person name="Wipf D."/>
            <person name="Wolf P.G."/>
            <person name="Yang L."/>
            <person name="Zimmer A.D."/>
            <person name="Zhu Q."/>
            <person name="Mitros T."/>
            <person name="Hellsten U."/>
            <person name="Loque D."/>
            <person name="Otillar R."/>
            <person name="Salamov A."/>
            <person name="Schmutz J."/>
            <person name="Shapiro H."/>
            <person name="Lindquist E."/>
            <person name="Lucas S."/>
            <person name="Rokhsar D."/>
            <person name="Grigoriev I.V."/>
        </authorList>
    </citation>
    <scope>NUCLEOTIDE SEQUENCE [LARGE SCALE GENOMIC DNA]</scope>
</reference>
<dbReference type="Pfam" id="PF02458">
    <property type="entry name" value="Transferase"/>
    <property type="match status" value="1"/>
</dbReference>
<evidence type="ECO:0000313" key="3">
    <source>
        <dbReference type="Proteomes" id="UP000001514"/>
    </source>
</evidence>
<dbReference type="KEGG" id="smo:SELMODRAFT_137407"/>
<dbReference type="HOGENOM" id="CLU_1598810_0_0_1"/>
<keyword evidence="3" id="KW-1185">Reference proteome</keyword>
<dbReference type="InterPro" id="IPR023213">
    <property type="entry name" value="CAT-like_dom_sf"/>
</dbReference>
<organism evidence="3">
    <name type="scientific">Selaginella moellendorffii</name>
    <name type="common">Spikemoss</name>
    <dbReference type="NCBI Taxonomy" id="88036"/>
    <lineage>
        <taxon>Eukaryota</taxon>
        <taxon>Viridiplantae</taxon>
        <taxon>Streptophyta</taxon>
        <taxon>Embryophyta</taxon>
        <taxon>Tracheophyta</taxon>
        <taxon>Lycopodiopsida</taxon>
        <taxon>Selaginellales</taxon>
        <taxon>Selaginellaceae</taxon>
        <taxon>Selaginella</taxon>
    </lineage>
</organism>
<dbReference type="Gramene" id="EFJ05250">
    <property type="protein sequence ID" value="EFJ05250"/>
    <property type="gene ID" value="SELMODRAFT_137407"/>
</dbReference>
<accession>D8TDJ2</accession>
<feature type="non-terminal residue" evidence="2">
    <location>
        <position position="192"/>
    </location>
</feature>
<dbReference type="OMA" id="HYRTRFL"/>
<sequence length="192" mass="21452">MKVEVEEICLVPPEINKPGKALLSPLAHFAWEVHYRTRFLFFERPSVKEGACFDALVVRLKAGLRKALGSFYLLGGRLVVREDDLMEVDCNGDGIMFIRASSDVALGDLSYSDGDFQLPDEDLSSLAQTAGHVLNWPWPSDAPLLFIQATRFSCGGLCISIKFNHQVMDGTSAWHFWKSWAEVCRGQEISVL</sequence>
<protein>
    <recommendedName>
        <fullName evidence="4">BAHD family acyltransferase, clade V</fullName>
    </recommendedName>
</protein>
<dbReference type="PANTHER" id="PTHR31896">
    <property type="entry name" value="FAMILY REGULATORY PROTEIN, PUTATIVE (AFU_ORTHOLOGUE AFUA_3G14730)-RELATED"/>
    <property type="match status" value="1"/>
</dbReference>
<proteinExistence type="predicted"/>
<evidence type="ECO:0000256" key="1">
    <source>
        <dbReference type="ARBA" id="ARBA00022679"/>
    </source>
</evidence>
<dbReference type="Gene3D" id="3.30.559.10">
    <property type="entry name" value="Chloramphenicol acetyltransferase-like domain"/>
    <property type="match status" value="1"/>
</dbReference>
<gene>
    <name evidence="2" type="ORF">SELMODRAFT_137407</name>
</gene>
<name>D8TDJ2_SELML</name>
<dbReference type="OrthoDB" id="1862401at2759"/>
<evidence type="ECO:0008006" key="4">
    <source>
        <dbReference type="Google" id="ProtNLM"/>
    </source>
</evidence>